<organism evidence="1">
    <name type="scientific">marine metagenome</name>
    <dbReference type="NCBI Taxonomy" id="408172"/>
    <lineage>
        <taxon>unclassified sequences</taxon>
        <taxon>metagenomes</taxon>
        <taxon>ecological metagenomes</taxon>
    </lineage>
</organism>
<reference evidence="1" key="1">
    <citation type="submission" date="2018-05" db="EMBL/GenBank/DDBJ databases">
        <authorList>
            <person name="Lanie J.A."/>
            <person name="Ng W.-L."/>
            <person name="Kazmierczak K.M."/>
            <person name="Andrzejewski T.M."/>
            <person name="Davidsen T.M."/>
            <person name="Wayne K.J."/>
            <person name="Tettelin H."/>
            <person name="Glass J.I."/>
            <person name="Rusch D."/>
            <person name="Podicherti R."/>
            <person name="Tsui H.-C.T."/>
            <person name="Winkler M.E."/>
        </authorList>
    </citation>
    <scope>NUCLEOTIDE SEQUENCE</scope>
</reference>
<gene>
    <name evidence="1" type="ORF">METZ01_LOCUS24911</name>
</gene>
<accession>A0A381Q1K1</accession>
<protein>
    <submittedName>
        <fullName evidence="1">Uncharacterized protein</fullName>
    </submittedName>
</protein>
<proteinExistence type="predicted"/>
<dbReference type="AlphaFoldDB" id="A0A381Q1K1"/>
<evidence type="ECO:0000313" key="1">
    <source>
        <dbReference type="EMBL" id="SUZ72057.1"/>
    </source>
</evidence>
<name>A0A381Q1K1_9ZZZZ</name>
<sequence length="115" mass="12309">MVHGISNVEAATLIAEEFLLGIGMPESGLIVEKGDMLASFSLGRAVLIGLAGERFSEAEHDLRLDALRIDAKRHRCTILLFNNGQGLVLGQPSRGVAEMAVGYWFSQLEAEGALA</sequence>
<dbReference type="EMBL" id="UINC01001141">
    <property type="protein sequence ID" value="SUZ72057.1"/>
    <property type="molecule type" value="Genomic_DNA"/>
</dbReference>